<dbReference type="SMART" id="SM01318">
    <property type="entry name" value="SVWC"/>
    <property type="match status" value="1"/>
</dbReference>
<dbReference type="AlphaFoldDB" id="A0A131YTY7"/>
<keyword evidence="3" id="KW-0732">Signal</keyword>
<reference evidence="5" key="1">
    <citation type="journal article" date="2016" name="Ticks Tick Borne Dis.">
        <title>De novo assembly and annotation of the salivary gland transcriptome of Rhipicephalus appendiculatus male and female ticks during blood feeding.</title>
        <authorList>
            <person name="de Castro M.H."/>
            <person name="de Klerk D."/>
            <person name="Pienaar R."/>
            <person name="Latif A.A."/>
            <person name="Rees D.J."/>
            <person name="Mans B.J."/>
        </authorList>
    </citation>
    <scope>NUCLEOTIDE SEQUENCE</scope>
    <source>
        <tissue evidence="5">Salivary glands</tissue>
    </source>
</reference>
<accession>A0A131YTY7</accession>
<evidence type="ECO:0000259" key="4">
    <source>
        <dbReference type="SMART" id="SM01318"/>
    </source>
</evidence>
<feature type="signal peptide" evidence="3">
    <location>
        <begin position="1"/>
        <end position="19"/>
    </location>
</feature>
<dbReference type="InterPro" id="IPR029277">
    <property type="entry name" value="SVWC_dom"/>
</dbReference>
<keyword evidence="2" id="KW-0964">Secreted</keyword>
<organism evidence="5">
    <name type="scientific">Rhipicephalus appendiculatus</name>
    <name type="common">Brown ear tick</name>
    <dbReference type="NCBI Taxonomy" id="34631"/>
    <lineage>
        <taxon>Eukaryota</taxon>
        <taxon>Metazoa</taxon>
        <taxon>Ecdysozoa</taxon>
        <taxon>Arthropoda</taxon>
        <taxon>Chelicerata</taxon>
        <taxon>Arachnida</taxon>
        <taxon>Acari</taxon>
        <taxon>Parasitiformes</taxon>
        <taxon>Ixodida</taxon>
        <taxon>Ixodoidea</taxon>
        <taxon>Ixodidae</taxon>
        <taxon>Rhipicephalinae</taxon>
        <taxon>Rhipicephalus</taxon>
        <taxon>Rhipicephalus</taxon>
    </lineage>
</organism>
<evidence type="ECO:0000256" key="3">
    <source>
        <dbReference type="SAM" id="SignalP"/>
    </source>
</evidence>
<evidence type="ECO:0000313" key="5">
    <source>
        <dbReference type="EMBL" id="JAP82012.1"/>
    </source>
</evidence>
<dbReference type="Pfam" id="PF15430">
    <property type="entry name" value="SVWC"/>
    <property type="match status" value="1"/>
</dbReference>
<sequence>MLTNEIFLSWLLGLSLSEAVNYHPVKIVPLVGIHTKGTQCRHSFWYFNKTVDETKRCGRLSCYPEDKVVVKMECATPPAGCYPDAAPRAHFPYCCRVTCPSINVCVTEQGVVMLNGTSLNLTEPCVRYRCQHGILTKEVCPIYDDPKCGPSFVDRKSPYPACCGVGRACEDGTNKRMKRSNLRVDYHELNIGDW</sequence>
<dbReference type="GO" id="GO:0005576">
    <property type="term" value="C:extracellular region"/>
    <property type="evidence" value="ECO:0007669"/>
    <property type="project" value="UniProtKB-SubCell"/>
</dbReference>
<evidence type="ECO:0000256" key="2">
    <source>
        <dbReference type="ARBA" id="ARBA00022525"/>
    </source>
</evidence>
<name>A0A131YTY7_RHIAP</name>
<proteinExistence type="predicted"/>
<feature type="chain" id="PRO_5007286116" evidence="3">
    <location>
        <begin position="20"/>
        <end position="194"/>
    </location>
</feature>
<dbReference type="EMBL" id="GEDV01006545">
    <property type="protein sequence ID" value="JAP82012.1"/>
    <property type="molecule type" value="Transcribed_RNA"/>
</dbReference>
<evidence type="ECO:0000256" key="1">
    <source>
        <dbReference type="ARBA" id="ARBA00004613"/>
    </source>
</evidence>
<protein>
    <submittedName>
        <fullName evidence="5">8.9 kDa family member</fullName>
    </submittedName>
</protein>
<feature type="domain" description="Single" evidence="4">
    <location>
        <begin position="105"/>
        <end position="169"/>
    </location>
</feature>
<comment type="subcellular location">
    <subcellularLocation>
        <location evidence="1">Secreted</location>
    </subcellularLocation>
</comment>